<sequence>MVRVYVKGRGETSSLPRTEVKLEKLEGLPVEDLTEAVARLMNIDKQELHLMYGGRVLKGGKTLDYYQIEDGCTLHVMHHNKKIKYASLPTGPEGMAVVFASSRIQSEMEPFIKDPELVAKMIPMGDPIEIREVLEDPDLMVKISDIARINHHLHKNHLLFPVMKALLRLHRVKYCVKDSGQARVDHLSQQVGQILELAGGSDFETIIIPSEASAEHPGVQLMHGTVHPSSLTTPTVAPGTVETEELGEEDDGSLGLPSLGVTPADLASALASIDTEQSDSQHSSMSVEMSSQPPLSLPVLPPNVSGTSAPASLQESELLSVPPPPTVNRSLSDSGHGNTGTRHDASGPTSSSSSSISQMDLQQALSQVLSTAQRHQQAGPVSTSHQSPRTPSQHRPRHRHGGHQSRRETALRERYTAHVSCTVVSSILIASKHADVHKPC</sequence>
<feature type="domain" description="Ubiquitin-like" evidence="2">
    <location>
        <begin position="2"/>
        <end position="77"/>
    </location>
</feature>
<evidence type="ECO:0000259" key="2">
    <source>
        <dbReference type="PROSITE" id="PS50053"/>
    </source>
</evidence>
<dbReference type="SUPFAM" id="SSF54236">
    <property type="entry name" value="Ubiquitin-like"/>
    <property type="match status" value="1"/>
</dbReference>
<protein>
    <recommendedName>
        <fullName evidence="2">Ubiquitin-like domain-containing protein</fullName>
    </recommendedName>
</protein>
<comment type="caution">
    <text evidence="3">The sequence shown here is derived from an EMBL/GenBank/DDBJ whole genome shotgun (WGS) entry which is preliminary data.</text>
</comment>
<feature type="compositionally biased region" description="Polar residues" evidence="1">
    <location>
        <begin position="358"/>
        <end position="390"/>
    </location>
</feature>
<dbReference type="AlphaFoldDB" id="A0AA35QXP0"/>
<organism evidence="3 4">
    <name type="scientific">Geodia barretti</name>
    <name type="common">Barrett's horny sponge</name>
    <dbReference type="NCBI Taxonomy" id="519541"/>
    <lineage>
        <taxon>Eukaryota</taxon>
        <taxon>Metazoa</taxon>
        <taxon>Porifera</taxon>
        <taxon>Demospongiae</taxon>
        <taxon>Heteroscleromorpha</taxon>
        <taxon>Tetractinellida</taxon>
        <taxon>Astrophorina</taxon>
        <taxon>Geodiidae</taxon>
        <taxon>Geodia</taxon>
    </lineage>
</organism>
<feature type="compositionally biased region" description="Low complexity" evidence="1">
    <location>
        <begin position="278"/>
        <end position="294"/>
    </location>
</feature>
<dbReference type="EMBL" id="CASHTH010000268">
    <property type="protein sequence ID" value="CAI7996294.1"/>
    <property type="molecule type" value="Genomic_DNA"/>
</dbReference>
<name>A0AA35QXP0_GEOBA</name>
<gene>
    <name evidence="3" type="ORF">GBAR_LOCUS1847</name>
</gene>
<feature type="compositionally biased region" description="Polar residues" evidence="1">
    <location>
        <begin position="304"/>
        <end position="317"/>
    </location>
</feature>
<feature type="compositionally biased region" description="Basic residues" evidence="1">
    <location>
        <begin position="392"/>
        <end position="404"/>
    </location>
</feature>
<feature type="region of interest" description="Disordered" evidence="1">
    <location>
        <begin position="272"/>
        <end position="410"/>
    </location>
</feature>
<proteinExistence type="predicted"/>
<dbReference type="InterPro" id="IPR000626">
    <property type="entry name" value="Ubiquitin-like_dom"/>
</dbReference>
<evidence type="ECO:0000256" key="1">
    <source>
        <dbReference type="SAM" id="MobiDB-lite"/>
    </source>
</evidence>
<dbReference type="SMART" id="SM00213">
    <property type="entry name" value="UBQ"/>
    <property type="match status" value="1"/>
</dbReference>
<feature type="compositionally biased region" description="Polar residues" evidence="1">
    <location>
        <begin position="327"/>
        <end position="340"/>
    </location>
</feature>
<dbReference type="Pfam" id="PF00240">
    <property type="entry name" value="ubiquitin"/>
    <property type="match status" value="1"/>
</dbReference>
<dbReference type="Proteomes" id="UP001174909">
    <property type="component" value="Unassembled WGS sequence"/>
</dbReference>
<reference evidence="3" key="1">
    <citation type="submission" date="2023-03" db="EMBL/GenBank/DDBJ databases">
        <authorList>
            <person name="Steffen K."/>
            <person name="Cardenas P."/>
        </authorList>
    </citation>
    <scope>NUCLEOTIDE SEQUENCE</scope>
</reference>
<dbReference type="PROSITE" id="PS50053">
    <property type="entry name" value="UBIQUITIN_2"/>
    <property type="match status" value="1"/>
</dbReference>
<dbReference type="InterPro" id="IPR029071">
    <property type="entry name" value="Ubiquitin-like_domsf"/>
</dbReference>
<dbReference type="CDD" id="cd17039">
    <property type="entry name" value="Ubl_ubiquitin_like"/>
    <property type="match status" value="1"/>
</dbReference>
<evidence type="ECO:0000313" key="3">
    <source>
        <dbReference type="EMBL" id="CAI7996294.1"/>
    </source>
</evidence>
<accession>A0AA35QXP0</accession>
<keyword evidence="4" id="KW-1185">Reference proteome</keyword>
<dbReference type="Gene3D" id="3.10.20.90">
    <property type="entry name" value="Phosphatidylinositol 3-kinase Catalytic Subunit, Chain A, domain 1"/>
    <property type="match status" value="1"/>
</dbReference>
<evidence type="ECO:0000313" key="4">
    <source>
        <dbReference type="Proteomes" id="UP001174909"/>
    </source>
</evidence>